<accession>A0A5D2NC83</accession>
<proteinExistence type="predicted"/>
<evidence type="ECO:0000313" key="3">
    <source>
        <dbReference type="Proteomes" id="UP000322667"/>
    </source>
</evidence>
<evidence type="ECO:0000256" key="1">
    <source>
        <dbReference type="SAM" id="Phobius"/>
    </source>
</evidence>
<keyword evidence="1" id="KW-0472">Membrane</keyword>
<evidence type="ECO:0000313" key="2">
    <source>
        <dbReference type="EMBL" id="TYI01661.1"/>
    </source>
</evidence>
<name>A0A5D2NC83_GOSTO</name>
<protein>
    <submittedName>
        <fullName evidence="2">Uncharacterized protein</fullName>
    </submittedName>
</protein>
<organism evidence="2 3">
    <name type="scientific">Gossypium tomentosum</name>
    <name type="common">Hawaiian cotton</name>
    <name type="synonym">Gossypium sandvicense</name>
    <dbReference type="NCBI Taxonomy" id="34277"/>
    <lineage>
        <taxon>Eukaryota</taxon>
        <taxon>Viridiplantae</taxon>
        <taxon>Streptophyta</taxon>
        <taxon>Embryophyta</taxon>
        <taxon>Tracheophyta</taxon>
        <taxon>Spermatophyta</taxon>
        <taxon>Magnoliopsida</taxon>
        <taxon>eudicotyledons</taxon>
        <taxon>Gunneridae</taxon>
        <taxon>Pentapetalae</taxon>
        <taxon>rosids</taxon>
        <taxon>malvids</taxon>
        <taxon>Malvales</taxon>
        <taxon>Malvaceae</taxon>
        <taxon>Malvoideae</taxon>
        <taxon>Gossypium</taxon>
    </lineage>
</organism>
<dbReference type="EMBL" id="CM017620">
    <property type="protein sequence ID" value="TYI01661.1"/>
    <property type="molecule type" value="Genomic_DNA"/>
</dbReference>
<reference evidence="2 3" key="1">
    <citation type="submission" date="2019-07" db="EMBL/GenBank/DDBJ databases">
        <title>WGS assembly of Gossypium tomentosum.</title>
        <authorList>
            <person name="Chen Z.J."/>
            <person name="Sreedasyam A."/>
            <person name="Ando A."/>
            <person name="Song Q."/>
            <person name="De L."/>
            <person name="Hulse-Kemp A."/>
            <person name="Ding M."/>
            <person name="Ye W."/>
            <person name="Kirkbride R."/>
            <person name="Jenkins J."/>
            <person name="Plott C."/>
            <person name="Lovell J."/>
            <person name="Lin Y.-M."/>
            <person name="Vaughn R."/>
            <person name="Liu B."/>
            <person name="Li W."/>
            <person name="Simpson S."/>
            <person name="Scheffler B."/>
            <person name="Saski C."/>
            <person name="Grover C."/>
            <person name="Hu G."/>
            <person name="Conover J."/>
            <person name="Carlson J."/>
            <person name="Shu S."/>
            <person name="Boston L."/>
            <person name="Williams M."/>
            <person name="Peterson D."/>
            <person name="Mcgee K."/>
            <person name="Jones D."/>
            <person name="Wendel J."/>
            <person name="Stelly D."/>
            <person name="Grimwood J."/>
            <person name="Schmutz J."/>
        </authorList>
    </citation>
    <scope>NUCLEOTIDE SEQUENCE [LARGE SCALE GENOMIC DNA]</scope>
    <source>
        <strain evidence="2">7179.01</strain>
    </source>
</reference>
<dbReference type="AlphaFoldDB" id="A0A5D2NC83"/>
<keyword evidence="3" id="KW-1185">Reference proteome</keyword>
<keyword evidence="1" id="KW-0812">Transmembrane</keyword>
<gene>
    <name evidence="2" type="ORF">ES332_A11G217100v1</name>
</gene>
<sequence>MFLKQLKLQLVFPLQSSVGGLGFRDLHLFNLALLGRQVWRLTQFKDTLCYKVLSSKYFQMVTYFGLKRFTSPRTHGRVFLRQQKLLRMVLFGLWGMAKVLIFGMIIGGSRD</sequence>
<feature type="transmembrane region" description="Helical" evidence="1">
    <location>
        <begin position="85"/>
        <end position="106"/>
    </location>
</feature>
<dbReference type="Proteomes" id="UP000322667">
    <property type="component" value="Chromosome A11"/>
</dbReference>
<keyword evidence="1" id="KW-1133">Transmembrane helix</keyword>